<dbReference type="Proteomes" id="UP001501490">
    <property type="component" value="Unassembled WGS sequence"/>
</dbReference>
<evidence type="ECO:0000256" key="1">
    <source>
        <dbReference type="SAM" id="Phobius"/>
    </source>
</evidence>
<accession>A0ABP7AVH3</accession>
<name>A0ABP7AVH3_9ACTN</name>
<gene>
    <name evidence="2" type="ORF">GCM10022236_50490</name>
</gene>
<evidence type="ECO:0000313" key="3">
    <source>
        <dbReference type="Proteomes" id="UP001501490"/>
    </source>
</evidence>
<organism evidence="2 3">
    <name type="scientific">Microlunatus ginsengisoli</name>
    <dbReference type="NCBI Taxonomy" id="363863"/>
    <lineage>
        <taxon>Bacteria</taxon>
        <taxon>Bacillati</taxon>
        <taxon>Actinomycetota</taxon>
        <taxon>Actinomycetes</taxon>
        <taxon>Propionibacteriales</taxon>
        <taxon>Propionibacteriaceae</taxon>
        <taxon>Microlunatus</taxon>
    </lineage>
</organism>
<keyword evidence="3" id="KW-1185">Reference proteome</keyword>
<feature type="transmembrane region" description="Helical" evidence="1">
    <location>
        <begin position="35"/>
        <end position="54"/>
    </location>
</feature>
<proteinExistence type="predicted"/>
<dbReference type="EMBL" id="BAABAB010000051">
    <property type="protein sequence ID" value="GAA3641689.1"/>
    <property type="molecule type" value="Genomic_DNA"/>
</dbReference>
<sequence>MSPRAADTPTGGSISTLAPSRPQTAGQWVRLVGNLLNLTTLLGLAVGAIGGATFRRGPRGLILGEGYRYAFPAAGAFTIGNVSTTARSWNDLLRELPTLLTHEERHTWQYLYCLGLPFYVLYTICMGWSWLRTGDRAARNLFERLAGLSDGGYRDLPTRSVGAGFRALFALLRPRRH</sequence>
<comment type="caution">
    <text evidence="2">The sequence shown here is derived from an EMBL/GenBank/DDBJ whole genome shotgun (WGS) entry which is preliminary data.</text>
</comment>
<evidence type="ECO:0000313" key="2">
    <source>
        <dbReference type="EMBL" id="GAA3641689.1"/>
    </source>
</evidence>
<keyword evidence="1" id="KW-0472">Membrane</keyword>
<reference evidence="3" key="1">
    <citation type="journal article" date="2019" name="Int. J. Syst. Evol. Microbiol.">
        <title>The Global Catalogue of Microorganisms (GCM) 10K type strain sequencing project: providing services to taxonomists for standard genome sequencing and annotation.</title>
        <authorList>
            <consortium name="The Broad Institute Genomics Platform"/>
            <consortium name="The Broad Institute Genome Sequencing Center for Infectious Disease"/>
            <person name="Wu L."/>
            <person name="Ma J."/>
        </authorList>
    </citation>
    <scope>NUCLEOTIDE SEQUENCE [LARGE SCALE GENOMIC DNA]</scope>
    <source>
        <strain evidence="3">JCM 16929</strain>
    </source>
</reference>
<evidence type="ECO:0008006" key="4">
    <source>
        <dbReference type="Google" id="ProtNLM"/>
    </source>
</evidence>
<keyword evidence="1" id="KW-0812">Transmembrane</keyword>
<feature type="transmembrane region" description="Helical" evidence="1">
    <location>
        <begin position="109"/>
        <end position="131"/>
    </location>
</feature>
<protein>
    <recommendedName>
        <fullName evidence="4">DUF4157 domain-containing protein</fullName>
    </recommendedName>
</protein>
<keyword evidence="1" id="KW-1133">Transmembrane helix</keyword>
<dbReference type="RefSeq" id="WP_344809892.1">
    <property type="nucleotide sequence ID" value="NZ_BAABAB010000051.1"/>
</dbReference>